<dbReference type="AlphaFoldDB" id="A0A2J7RAP6"/>
<reference evidence="1 2" key="1">
    <citation type="submission" date="2017-12" db="EMBL/GenBank/DDBJ databases">
        <title>Hemimetabolous genomes reveal molecular basis of termite eusociality.</title>
        <authorList>
            <person name="Harrison M.C."/>
            <person name="Jongepier E."/>
            <person name="Robertson H.M."/>
            <person name="Arning N."/>
            <person name="Bitard-Feildel T."/>
            <person name="Chao H."/>
            <person name="Childers C.P."/>
            <person name="Dinh H."/>
            <person name="Doddapaneni H."/>
            <person name="Dugan S."/>
            <person name="Gowin J."/>
            <person name="Greiner C."/>
            <person name="Han Y."/>
            <person name="Hu H."/>
            <person name="Hughes D.S.T."/>
            <person name="Huylmans A.-K."/>
            <person name="Kemena C."/>
            <person name="Kremer L.P.M."/>
            <person name="Lee S.L."/>
            <person name="Lopez-Ezquerra A."/>
            <person name="Mallet L."/>
            <person name="Monroy-Kuhn J.M."/>
            <person name="Moser A."/>
            <person name="Murali S.C."/>
            <person name="Muzny D.M."/>
            <person name="Otani S."/>
            <person name="Piulachs M.-D."/>
            <person name="Poelchau M."/>
            <person name="Qu J."/>
            <person name="Schaub F."/>
            <person name="Wada-Katsumata A."/>
            <person name="Worley K.C."/>
            <person name="Xie Q."/>
            <person name="Ylla G."/>
            <person name="Poulsen M."/>
            <person name="Gibbs R.A."/>
            <person name="Schal C."/>
            <person name="Richards S."/>
            <person name="Belles X."/>
            <person name="Korb J."/>
            <person name="Bornberg-Bauer E."/>
        </authorList>
    </citation>
    <scope>NUCLEOTIDE SEQUENCE [LARGE SCALE GENOMIC DNA]</scope>
    <source>
        <tissue evidence="1">Whole body</tissue>
    </source>
</reference>
<accession>A0A2J7RAP6</accession>
<dbReference type="InParanoid" id="A0A2J7RAP6"/>
<proteinExistence type="predicted"/>
<protein>
    <recommendedName>
        <fullName evidence="3">Reverse transcriptase domain-containing protein</fullName>
    </recommendedName>
</protein>
<dbReference type="PANTHER" id="PTHR47027:SF29">
    <property type="entry name" value="C2H2-TYPE DOMAIN-CONTAINING PROTEIN"/>
    <property type="match status" value="1"/>
</dbReference>
<dbReference type="Proteomes" id="UP000235965">
    <property type="component" value="Unassembled WGS sequence"/>
</dbReference>
<dbReference type="EMBL" id="NEVH01006566">
    <property type="protein sequence ID" value="PNF37902.1"/>
    <property type="molecule type" value="Genomic_DNA"/>
</dbReference>
<comment type="caution">
    <text evidence="1">The sequence shown here is derived from an EMBL/GenBank/DDBJ whole genome shotgun (WGS) entry which is preliminary data.</text>
</comment>
<sequence length="159" mass="18803">MDSIKKDIQTLTDANKVVHLETSTEKTKYMLLSRHQNAKQYHDIKICNRLFEKVAQFRYMGTTITNQNPIQGEIRRRLNSGNAYYHSVQNPSFSRLLSKNIKIRIHKTITLAVVLYRSETWSLTIREEHRQSVKFEVFMEVTMKNAVFWDVALCRYCVN</sequence>
<evidence type="ECO:0008006" key="3">
    <source>
        <dbReference type="Google" id="ProtNLM"/>
    </source>
</evidence>
<gene>
    <name evidence="1" type="ORF">B7P43_G06199</name>
</gene>
<keyword evidence="2" id="KW-1185">Reference proteome</keyword>
<evidence type="ECO:0000313" key="2">
    <source>
        <dbReference type="Proteomes" id="UP000235965"/>
    </source>
</evidence>
<organism evidence="1 2">
    <name type="scientific">Cryptotermes secundus</name>
    <dbReference type="NCBI Taxonomy" id="105785"/>
    <lineage>
        <taxon>Eukaryota</taxon>
        <taxon>Metazoa</taxon>
        <taxon>Ecdysozoa</taxon>
        <taxon>Arthropoda</taxon>
        <taxon>Hexapoda</taxon>
        <taxon>Insecta</taxon>
        <taxon>Pterygota</taxon>
        <taxon>Neoptera</taxon>
        <taxon>Polyneoptera</taxon>
        <taxon>Dictyoptera</taxon>
        <taxon>Blattodea</taxon>
        <taxon>Blattoidea</taxon>
        <taxon>Termitoidae</taxon>
        <taxon>Kalotermitidae</taxon>
        <taxon>Cryptotermitinae</taxon>
        <taxon>Cryptotermes</taxon>
    </lineage>
</organism>
<name>A0A2J7RAP6_9NEOP</name>
<evidence type="ECO:0000313" key="1">
    <source>
        <dbReference type="EMBL" id="PNF37902.1"/>
    </source>
</evidence>
<dbReference type="PANTHER" id="PTHR47027">
    <property type="entry name" value="REVERSE TRANSCRIPTASE DOMAIN-CONTAINING PROTEIN"/>
    <property type="match status" value="1"/>
</dbReference>